<reference evidence="1" key="1">
    <citation type="submission" date="2023-06" db="EMBL/GenBank/DDBJ databases">
        <title>Genome-scale phylogeny and comparative genomics of the fungal order Sordariales.</title>
        <authorList>
            <consortium name="Lawrence Berkeley National Laboratory"/>
            <person name="Hensen N."/>
            <person name="Bonometti L."/>
            <person name="Westerberg I."/>
            <person name="Brannstrom I.O."/>
            <person name="Guillou S."/>
            <person name="Cros-Aarteil S."/>
            <person name="Calhoun S."/>
            <person name="Haridas S."/>
            <person name="Kuo A."/>
            <person name="Mondo S."/>
            <person name="Pangilinan J."/>
            <person name="Riley R."/>
            <person name="Labutti K."/>
            <person name="Andreopoulos B."/>
            <person name="Lipzen A."/>
            <person name="Chen C."/>
            <person name="Yanf M."/>
            <person name="Daum C."/>
            <person name="Ng V."/>
            <person name="Clum A."/>
            <person name="Steindorff A."/>
            <person name="Ohm R."/>
            <person name="Martin F."/>
            <person name="Silar P."/>
            <person name="Natvig D."/>
            <person name="Lalanne C."/>
            <person name="Gautier V."/>
            <person name="Ament-Velasquez S.L."/>
            <person name="Kruys A."/>
            <person name="Hutchinson M.I."/>
            <person name="Powell A.J."/>
            <person name="Barry K."/>
            <person name="Miller A.N."/>
            <person name="Grigoriev I.V."/>
            <person name="Debuchy R."/>
            <person name="Gladieux P."/>
            <person name="Thoren M.H."/>
            <person name="Johannesson H."/>
        </authorList>
    </citation>
    <scope>NUCLEOTIDE SEQUENCE</scope>
    <source>
        <strain evidence="1">PSN4</strain>
    </source>
</reference>
<dbReference type="AlphaFoldDB" id="A0AAJ0B6A0"/>
<organism evidence="1 2">
    <name type="scientific">Echria macrotheca</name>
    <dbReference type="NCBI Taxonomy" id="438768"/>
    <lineage>
        <taxon>Eukaryota</taxon>
        <taxon>Fungi</taxon>
        <taxon>Dikarya</taxon>
        <taxon>Ascomycota</taxon>
        <taxon>Pezizomycotina</taxon>
        <taxon>Sordariomycetes</taxon>
        <taxon>Sordariomycetidae</taxon>
        <taxon>Sordariales</taxon>
        <taxon>Schizotheciaceae</taxon>
        <taxon>Echria</taxon>
    </lineage>
</organism>
<protein>
    <submittedName>
        <fullName evidence="1">Uncharacterized protein</fullName>
    </submittedName>
</protein>
<comment type="caution">
    <text evidence="1">The sequence shown here is derived from an EMBL/GenBank/DDBJ whole genome shotgun (WGS) entry which is preliminary data.</text>
</comment>
<gene>
    <name evidence="1" type="ORF">QBC47DRAFT_404811</name>
</gene>
<evidence type="ECO:0000313" key="2">
    <source>
        <dbReference type="Proteomes" id="UP001239445"/>
    </source>
</evidence>
<dbReference type="EMBL" id="MU839839">
    <property type="protein sequence ID" value="KAK1752484.1"/>
    <property type="molecule type" value="Genomic_DNA"/>
</dbReference>
<keyword evidence="2" id="KW-1185">Reference proteome</keyword>
<sequence>MALDVITELIYGHSAHSQDPLARANLPKLPGCGTPDRQNIGMHMDGWKGCCVGRGGKVFA</sequence>
<proteinExistence type="predicted"/>
<accession>A0AAJ0B6A0</accession>
<name>A0AAJ0B6A0_9PEZI</name>
<dbReference type="Proteomes" id="UP001239445">
    <property type="component" value="Unassembled WGS sequence"/>
</dbReference>
<evidence type="ECO:0000313" key="1">
    <source>
        <dbReference type="EMBL" id="KAK1752484.1"/>
    </source>
</evidence>